<name>A0A8H3EGK0_9LECA</name>
<evidence type="ECO:0000256" key="5">
    <source>
        <dbReference type="ARBA" id="ARBA00012483"/>
    </source>
</evidence>
<comment type="similarity">
    <text evidence="4 16">Belongs to the LTN1 family.</text>
</comment>
<dbReference type="PANTHER" id="PTHR12389:SF0">
    <property type="entry name" value="E3 UBIQUITIN-PROTEIN LIGASE LISTERIN"/>
    <property type="match status" value="1"/>
</dbReference>
<evidence type="ECO:0000256" key="15">
    <source>
        <dbReference type="PROSITE-ProRule" id="PRU00175"/>
    </source>
</evidence>
<evidence type="ECO:0000313" key="18">
    <source>
        <dbReference type="EMBL" id="CAF9904848.1"/>
    </source>
</evidence>
<dbReference type="FunFam" id="3.30.40.10:FF:000038">
    <property type="entry name" value="E3 ubiquitin-protein ligase listerin"/>
    <property type="match status" value="1"/>
</dbReference>
<dbReference type="InterPro" id="IPR001841">
    <property type="entry name" value="Znf_RING"/>
</dbReference>
<evidence type="ECO:0000256" key="10">
    <source>
        <dbReference type="ARBA" id="ARBA00022737"/>
    </source>
</evidence>
<comment type="subunit">
    <text evidence="16">Component of the ribosome quality control complex (RQC).</text>
</comment>
<evidence type="ECO:0000256" key="2">
    <source>
        <dbReference type="ARBA" id="ARBA00004514"/>
    </source>
</evidence>
<dbReference type="InterPro" id="IPR011016">
    <property type="entry name" value="Znf_RING-CH"/>
</dbReference>
<keyword evidence="9 16" id="KW-0479">Metal-binding</keyword>
<comment type="catalytic activity">
    <reaction evidence="1 16">
        <text>S-ubiquitinyl-[E2 ubiquitin-conjugating enzyme]-L-cysteine + [acceptor protein]-L-lysine = [E2 ubiquitin-conjugating enzyme]-L-cysteine + N(6)-ubiquitinyl-[acceptor protein]-L-lysine.</text>
        <dbReference type="EC" id="2.3.2.27"/>
    </reaction>
</comment>
<evidence type="ECO:0000256" key="7">
    <source>
        <dbReference type="ARBA" id="ARBA00022490"/>
    </source>
</evidence>
<dbReference type="InterPro" id="IPR039795">
    <property type="entry name" value="LTN1/Rkr1"/>
</dbReference>
<evidence type="ECO:0000256" key="1">
    <source>
        <dbReference type="ARBA" id="ARBA00000900"/>
    </source>
</evidence>
<reference evidence="18" key="1">
    <citation type="submission" date="2021-03" db="EMBL/GenBank/DDBJ databases">
        <authorList>
            <person name="Tagirdzhanova G."/>
        </authorList>
    </citation>
    <scope>NUCLEOTIDE SEQUENCE</scope>
</reference>
<dbReference type="GO" id="GO:0005829">
    <property type="term" value="C:cytosol"/>
    <property type="evidence" value="ECO:0007669"/>
    <property type="project" value="UniProtKB-SubCell"/>
</dbReference>
<dbReference type="Pfam" id="PF22999">
    <property type="entry name" value="LTN1_E3_ligase_6th"/>
    <property type="match status" value="1"/>
</dbReference>
<dbReference type="GO" id="GO:0072344">
    <property type="term" value="P:rescue of stalled ribosome"/>
    <property type="evidence" value="ECO:0007669"/>
    <property type="project" value="UniProtKB-UniRule"/>
</dbReference>
<dbReference type="SUPFAM" id="SSF57850">
    <property type="entry name" value="RING/U-box"/>
    <property type="match status" value="1"/>
</dbReference>
<dbReference type="OrthoDB" id="6108at2759"/>
<dbReference type="InterPro" id="IPR013083">
    <property type="entry name" value="Znf_RING/FYVE/PHD"/>
</dbReference>
<keyword evidence="11 15" id="KW-0863">Zinc-finger</keyword>
<dbReference type="GO" id="GO:1990116">
    <property type="term" value="P:ribosome-associated ubiquitin-dependent protein catabolic process"/>
    <property type="evidence" value="ECO:0007669"/>
    <property type="project" value="UniProtKB-UniRule"/>
</dbReference>
<dbReference type="PANTHER" id="PTHR12389">
    <property type="entry name" value="ZINC FINGER PROTEIN 294"/>
    <property type="match status" value="1"/>
</dbReference>
<proteinExistence type="inferred from homology"/>
<evidence type="ECO:0000256" key="9">
    <source>
        <dbReference type="ARBA" id="ARBA00022723"/>
    </source>
</evidence>
<dbReference type="GO" id="GO:0061630">
    <property type="term" value="F:ubiquitin protein ligase activity"/>
    <property type="evidence" value="ECO:0007669"/>
    <property type="project" value="UniProtKB-UniRule"/>
</dbReference>
<dbReference type="SMART" id="SM00744">
    <property type="entry name" value="RINGv"/>
    <property type="match status" value="1"/>
</dbReference>
<evidence type="ECO:0000256" key="13">
    <source>
        <dbReference type="ARBA" id="ARBA00022833"/>
    </source>
</evidence>
<dbReference type="SMART" id="SM01197">
    <property type="entry name" value="FANCL_C"/>
    <property type="match status" value="1"/>
</dbReference>
<dbReference type="InterPro" id="IPR039804">
    <property type="entry name" value="RING-CH-C4HC3_LTN1"/>
</dbReference>
<dbReference type="InterPro" id="IPR054476">
    <property type="entry name" value="Ltn1_N"/>
</dbReference>
<dbReference type="Gene3D" id="3.30.40.10">
    <property type="entry name" value="Zinc/RING finger domain, C3HC4 (zinc finger)"/>
    <property type="match status" value="1"/>
</dbReference>
<dbReference type="EMBL" id="CAJPDS010000003">
    <property type="protein sequence ID" value="CAF9904848.1"/>
    <property type="molecule type" value="Genomic_DNA"/>
</dbReference>
<dbReference type="GO" id="GO:0008270">
    <property type="term" value="F:zinc ion binding"/>
    <property type="evidence" value="ECO:0007669"/>
    <property type="project" value="UniProtKB-KW"/>
</dbReference>
<evidence type="ECO:0000313" key="19">
    <source>
        <dbReference type="Proteomes" id="UP000664521"/>
    </source>
</evidence>
<comment type="caution">
    <text evidence="18">The sequence shown here is derived from an EMBL/GenBank/DDBJ whole genome shotgun (WGS) entry which is preliminary data.</text>
</comment>
<organism evidence="18 19">
    <name type="scientific">Heterodermia speciosa</name>
    <dbReference type="NCBI Taxonomy" id="116794"/>
    <lineage>
        <taxon>Eukaryota</taxon>
        <taxon>Fungi</taxon>
        <taxon>Dikarya</taxon>
        <taxon>Ascomycota</taxon>
        <taxon>Pezizomycotina</taxon>
        <taxon>Lecanoromycetes</taxon>
        <taxon>OSLEUM clade</taxon>
        <taxon>Lecanoromycetidae</taxon>
        <taxon>Caliciales</taxon>
        <taxon>Physciaceae</taxon>
        <taxon>Heterodermia</taxon>
    </lineage>
</organism>
<sequence>MSKKQFRSQASSSRAVSGAFGAPDGGLSSGGAFASPSSLGATSSSSPLSYIYEPLDLSNISTPNVVVAIKNLQKKDATTKSKALEELQTHITSLHTVQNEVEGSVLEAWIALYPRTSIDCARRVRQLAHAFQGSIFEACGKRVAKYMPKIIGPWLSGLYDNDRSVSRAAQQSLKQVFPSEEKLLNLWRLYQAAIIAYSLYTITKETVNTLSDERTTSPDDALAKHARVLATGILIVTHLIGQDVSSKNCLRLPLMRHILDVVMAADLEKSKTLLDGFLAEERVWKLSSHADAFVRRSVYRLLAAALKSRERDMDMRIISKNVLSSSLHTDQLGSAFDLAQTLALLTEKCPKVWTTYYLGLGKASAQRRICQFLKKGSQGSAAEYWTQVSNLLILIPTSIFKAESEDGRTRKPSDDTMSPRSPILDAVHDGICSKGEPRANLPAAWKTYLEIAGRMQIQINNEEGIRLHCSEYILPIIEEDIIPSNGWSRWNLPKVEPNSLLVKAFLQVWHNAEKLMQESWYRISTKLIENMKSSLPEQSKDYAKSQETISDQASRWYGLQAAVMKADSSKSIKSLFVQSSTSELPAAISCLKTRNGKPYGAAAIMVAALQLTPDVVNDATGLKGLLVKFLTDDASELFTSPSAPYLFTLIGLMENELNVSRVYKSGLESLQQVPESATRSKTLENILKSTYIALVDNDTLSEIVDGYLQTALAGDSNGWKIVLAAMHNPEAPADLVHGVLSTLIDATTNDKLLYTSIHGIELVIQHSEQLLQMLISSSDVSRLLSRLLHLAGSSDENVAQSAQSISAALEGHMSHGQSLDHASRSRREIISRGLQSPTPSSLPMGTLLRQARIQFEQADDIEKVTLAKEILPSPTQWQEAILPFLVSVPNPSLAITNPLSCAISLIESPPKSASQQALSRDAEGFSSAWRMLSYVTKLINATSILSYCKKGDKISICEKLALTLQLAGDQLAVSSSGGLWDASISDTESDVVDLVTEAQNLIAKWMREELDFVNAVQKRLLEMCNGCSITSYYSARTYSAMTAEIMELHGTTSDDGETARLQQFSKSLGAESFFTASALLTTVSDSGQMSRLANELSATLTGHDFQADVNGALRPLILLNCILYRQDDIGSAIPQRRLVLFIKHIVSQSQGYALAHPIYTEILRALAVLLPYAKDEYGDFWESIFGIMLKAFSLAQGSEDGDIPLINASLRLLSTFKSLATQGLNDDLQILWTDSATRLSGGLVGLMKKLQGESDESHQPRTITNDLLSRQLAKTPPDVVSDAKDFYEILASDSVAFQRSAYRILHDHIPKAQDQISLDKALSKDYIALIPEELLSLILTAPGDQVLLKADFQRSLPAPLQGYLLSWKLVYDHWRGSSYAVQADYAGMLKDGTYLKGLLDFMFDYLITGRSRPVDASKFDILHFTPDQEETPEKELQHFLIHLYALSLTCVPNLTKSWWRDSTTRQTMLAVESWTEKCISPLVIAAELSTVSTWGPSQADADQPLSVKVSISTREVTASIPVDEQTMSIAIRLPSSYPLSRATVESVHRVGVDERKWRSWIITTQGVINFSSEGNGGSLIEGLLAWRKNVTATLKGQTECAICYSVVSAERQLPNKRCGTCRNMFHGGCLYRWFKSSNSSSCPLCRNAFNYA</sequence>
<evidence type="ECO:0000256" key="3">
    <source>
        <dbReference type="ARBA" id="ARBA00004906"/>
    </source>
</evidence>
<comment type="function">
    <text evidence="16">E3 ubiquitin-protein ligase. Component of the ribosome quality control complex (RQC), a ribosome-associated complex that mediates ubiquitination and extraction of incompletely synthesized nascent chains for proteasomal degradation.</text>
</comment>
<keyword evidence="13 16" id="KW-0862">Zinc</keyword>
<comment type="pathway">
    <text evidence="3 16">Protein modification; protein ubiquitination.</text>
</comment>
<evidence type="ECO:0000256" key="14">
    <source>
        <dbReference type="ARBA" id="ARBA00055150"/>
    </source>
</evidence>
<dbReference type="Gene3D" id="1.25.10.10">
    <property type="entry name" value="Leucine-rich Repeat Variant"/>
    <property type="match status" value="1"/>
</dbReference>
<evidence type="ECO:0000256" key="16">
    <source>
        <dbReference type="RuleBase" id="RU367090"/>
    </source>
</evidence>
<dbReference type="SMART" id="SM00184">
    <property type="entry name" value="RING"/>
    <property type="match status" value="1"/>
</dbReference>
<evidence type="ECO:0000256" key="11">
    <source>
        <dbReference type="ARBA" id="ARBA00022771"/>
    </source>
</evidence>
<evidence type="ECO:0000256" key="12">
    <source>
        <dbReference type="ARBA" id="ARBA00022786"/>
    </source>
</evidence>
<keyword evidence="19" id="KW-1185">Reference proteome</keyword>
<evidence type="ECO:0000256" key="4">
    <source>
        <dbReference type="ARBA" id="ARBA00007997"/>
    </source>
</evidence>
<dbReference type="SUPFAM" id="SSF48371">
    <property type="entry name" value="ARM repeat"/>
    <property type="match status" value="1"/>
</dbReference>
<dbReference type="CDD" id="cd16491">
    <property type="entry name" value="RING-CH-C4HC3_LTN1"/>
    <property type="match status" value="1"/>
</dbReference>
<keyword evidence="12 16" id="KW-0833">Ubl conjugation pathway</keyword>
<dbReference type="InterPro" id="IPR011989">
    <property type="entry name" value="ARM-like"/>
</dbReference>
<keyword evidence="8 16" id="KW-0808">Transferase</keyword>
<accession>A0A8H3EGK0</accession>
<dbReference type="PROSITE" id="PS50089">
    <property type="entry name" value="ZF_RING_2"/>
    <property type="match status" value="1"/>
</dbReference>
<dbReference type="GO" id="GO:0043023">
    <property type="term" value="F:ribosomal large subunit binding"/>
    <property type="evidence" value="ECO:0007669"/>
    <property type="project" value="TreeGrafter"/>
</dbReference>
<evidence type="ECO:0000256" key="8">
    <source>
        <dbReference type="ARBA" id="ARBA00022679"/>
    </source>
</evidence>
<keyword evidence="10" id="KW-0677">Repeat</keyword>
<dbReference type="GO" id="GO:0016567">
    <property type="term" value="P:protein ubiquitination"/>
    <property type="evidence" value="ECO:0007669"/>
    <property type="project" value="UniProtKB-UniPathway"/>
</dbReference>
<keyword evidence="7" id="KW-0963">Cytoplasm</keyword>
<dbReference type="InterPro" id="IPR054477">
    <property type="entry name" value="LTN1_E3_ligase_6th"/>
</dbReference>
<dbReference type="Pfam" id="PF13639">
    <property type="entry name" value="zf-RING_2"/>
    <property type="match status" value="1"/>
</dbReference>
<dbReference type="EC" id="2.3.2.27" evidence="5 16"/>
<dbReference type="GO" id="GO:1990112">
    <property type="term" value="C:RQC complex"/>
    <property type="evidence" value="ECO:0007669"/>
    <property type="project" value="UniProtKB-UniRule"/>
</dbReference>
<dbReference type="InterPro" id="IPR054478">
    <property type="entry name" value="LTN1_UBC"/>
</dbReference>
<evidence type="ECO:0000256" key="6">
    <source>
        <dbReference type="ARBA" id="ARBA00017157"/>
    </source>
</evidence>
<dbReference type="Pfam" id="PF23009">
    <property type="entry name" value="UBC_like"/>
    <property type="match status" value="1"/>
</dbReference>
<evidence type="ECO:0000259" key="17">
    <source>
        <dbReference type="PROSITE" id="PS50089"/>
    </source>
</evidence>
<gene>
    <name evidence="18" type="ORF">HETSPECPRED_004803</name>
</gene>
<dbReference type="InterPro" id="IPR016024">
    <property type="entry name" value="ARM-type_fold"/>
</dbReference>
<dbReference type="UniPathway" id="UPA00143"/>
<feature type="domain" description="RING-type" evidence="17">
    <location>
        <begin position="1600"/>
        <end position="1646"/>
    </location>
</feature>
<comment type="subcellular location">
    <subcellularLocation>
        <location evidence="2">Cytoplasm</location>
        <location evidence="2">Cytosol</location>
    </subcellularLocation>
</comment>
<dbReference type="Pfam" id="PF22958">
    <property type="entry name" value="Ltn1_1st"/>
    <property type="match status" value="1"/>
</dbReference>
<comment type="function">
    <text evidence="14">E3 ubiquitin-protein ligase component of the ribosome quality control complex (RQC), a ribosome-associated complex that mediates ubiquitination and extraction of incompletely synthesized nascent chains for proteasomal degradation. Mediates ubiquitination of proteins derived from mRNAs lacking stop codons (non-stop proteins) and other translation arrest products induced by poly-lysine sequences and tandem rare codons. Ubiquitination leads to CDC48 recruitment for extraction and degradation of the incomplete translation product. May indirectly play a role in chromatin function and transcription.</text>
</comment>
<protein>
    <recommendedName>
        <fullName evidence="6 16">E3 ubiquitin-protein ligase listerin</fullName>
        <ecNumber evidence="5 16">2.3.2.27</ecNumber>
    </recommendedName>
    <alternativeName>
        <fullName evidence="16">RING-type E3 ubiquitin transferase listerin</fullName>
    </alternativeName>
</protein>
<dbReference type="Proteomes" id="UP000664521">
    <property type="component" value="Unassembled WGS sequence"/>
</dbReference>